<gene>
    <name evidence="1" type="ORF">Bcp1_213</name>
</gene>
<name>X2JNJ0_9CAUD</name>
<organism evidence="1 2">
    <name type="scientific">Bacillus phage Bcp1</name>
    <dbReference type="NCBI Taxonomy" id="584892"/>
    <lineage>
        <taxon>Viruses</taxon>
        <taxon>Duplodnaviria</taxon>
        <taxon>Heunggongvirae</taxon>
        <taxon>Uroviricota</taxon>
        <taxon>Caudoviricetes</taxon>
        <taxon>Herelleviridae</taxon>
        <taxon>Bastillevirinae</taxon>
        <taxon>Caeruleovirus</taxon>
        <taxon>Caeruleovirus Bcp1</taxon>
    </lineage>
</organism>
<accession>X2JNJ0</accession>
<evidence type="ECO:0000313" key="1">
    <source>
        <dbReference type="EMBL" id="AHN66688.1"/>
    </source>
</evidence>
<dbReference type="OrthoDB" id="28345at10239"/>
<dbReference type="GeneID" id="19487420"/>
<evidence type="ECO:0000313" key="2">
    <source>
        <dbReference type="Proteomes" id="UP000019744"/>
    </source>
</evidence>
<dbReference type="KEGG" id="vg:19487420"/>
<sequence>MVNVRVFFKQGGYTEVLVHSLSELESKYGYGLGQISRLEVL</sequence>
<dbReference type="Proteomes" id="UP000019744">
    <property type="component" value="Segment"/>
</dbReference>
<keyword evidence="2" id="KW-1185">Reference proteome</keyword>
<reference evidence="1 2" key="1">
    <citation type="journal article" date="2014" name="Genome Announc.">
        <title>Complete Genome Sequence of Bacillus cereus Sensu Lato Bacteriophage Bcp1.</title>
        <authorList>
            <person name="Schuch R."/>
            <person name="Pelzek A.J."/>
            <person name="Fazzini M.M."/>
            <person name="Nelson D.C."/>
            <person name="Fischetti V.A."/>
        </authorList>
    </citation>
    <scope>NUCLEOTIDE SEQUENCE [LARGE SCALE GENOMIC DNA]</scope>
</reference>
<proteinExistence type="predicted"/>
<dbReference type="RefSeq" id="YP_009031496.1">
    <property type="nucleotide sequence ID" value="NC_024137.1"/>
</dbReference>
<dbReference type="EMBL" id="KJ451625">
    <property type="protein sequence ID" value="AHN66688.1"/>
    <property type="molecule type" value="Genomic_DNA"/>
</dbReference>
<protein>
    <submittedName>
        <fullName evidence="1">Uncharacterized protein</fullName>
    </submittedName>
</protein>